<keyword evidence="5 11" id="KW-0963">Cytoplasm</keyword>
<dbReference type="InterPro" id="IPR011990">
    <property type="entry name" value="TPR-like_helical_dom_sf"/>
</dbReference>
<keyword evidence="7 11" id="KW-0653">Protein transport</keyword>
<keyword evidence="6 11" id="KW-0931">ER-Golgi transport</keyword>
<evidence type="ECO:0000256" key="6">
    <source>
        <dbReference type="ARBA" id="ARBA00022892"/>
    </source>
</evidence>
<accession>A0A2P7YJA0</accession>
<evidence type="ECO:0000256" key="9">
    <source>
        <dbReference type="ARBA" id="ARBA00023136"/>
    </source>
</evidence>
<dbReference type="GO" id="GO:0006890">
    <property type="term" value="P:retrograde vesicle-mediated transport, Golgi to endoplasmic reticulum"/>
    <property type="evidence" value="ECO:0007669"/>
    <property type="project" value="UniProtKB-UniRule"/>
</dbReference>
<dbReference type="SUPFAM" id="SSF48452">
    <property type="entry name" value="TPR-like"/>
    <property type="match status" value="1"/>
</dbReference>
<evidence type="ECO:0000313" key="13">
    <source>
        <dbReference type="Proteomes" id="UP000243723"/>
    </source>
</evidence>
<keyword evidence="4 11" id="KW-0813">Transport</keyword>
<dbReference type="EMBL" id="NHZQ01000422">
    <property type="protein sequence ID" value="PSK36020.1"/>
    <property type="molecule type" value="Genomic_DNA"/>
</dbReference>
<dbReference type="STRING" id="40998.A0A2P7YJA0"/>
<dbReference type="GO" id="GO:0015031">
    <property type="term" value="P:protein transport"/>
    <property type="evidence" value="ECO:0007669"/>
    <property type="project" value="UniProtKB-UniRule"/>
</dbReference>
<keyword evidence="13" id="KW-1185">Reference proteome</keyword>
<keyword evidence="10 11" id="KW-0968">Cytoplasmic vesicle</keyword>
<dbReference type="PANTHER" id="PTHR10805:SF0">
    <property type="entry name" value="COATOMER SUBUNIT EPSILON"/>
    <property type="match status" value="1"/>
</dbReference>
<name>A0A2P7YJA0_9PEZI</name>
<dbReference type="Pfam" id="PF04733">
    <property type="entry name" value="Coatomer_E"/>
    <property type="match status" value="1"/>
</dbReference>
<dbReference type="GO" id="GO:0006888">
    <property type="term" value="P:endoplasmic reticulum to Golgi vesicle-mediated transport"/>
    <property type="evidence" value="ECO:0007669"/>
    <property type="project" value="TreeGrafter"/>
</dbReference>
<gene>
    <name evidence="12" type="ORF">B9Z65_5835</name>
</gene>
<evidence type="ECO:0000256" key="8">
    <source>
        <dbReference type="ARBA" id="ARBA00023034"/>
    </source>
</evidence>
<comment type="subcellular location">
    <subcellularLocation>
        <location evidence="2">Cytoplasmic vesicle</location>
        <location evidence="2">COPI-coated vesicle membrane</location>
        <topology evidence="2">Peripheral membrane protein</topology>
        <orientation evidence="2">Cytoplasmic side</orientation>
    </subcellularLocation>
    <subcellularLocation>
        <location evidence="1">Golgi apparatus membrane</location>
        <topology evidence="1">Peripheral membrane protein</topology>
        <orientation evidence="1">Cytoplasmic side</orientation>
    </subcellularLocation>
</comment>
<dbReference type="Gene3D" id="1.25.40.10">
    <property type="entry name" value="Tetratricopeptide repeat domain"/>
    <property type="match status" value="1"/>
</dbReference>
<evidence type="ECO:0000256" key="1">
    <source>
        <dbReference type="ARBA" id="ARBA00004255"/>
    </source>
</evidence>
<dbReference type="AlphaFoldDB" id="A0A2P7YJA0"/>
<comment type="similarity">
    <text evidence="3 11">Belongs to the COPE family.</text>
</comment>
<dbReference type="OrthoDB" id="310217at2759"/>
<proteinExistence type="inferred from homology"/>
<evidence type="ECO:0000256" key="10">
    <source>
        <dbReference type="ARBA" id="ARBA00023329"/>
    </source>
</evidence>
<keyword evidence="9 11" id="KW-0472">Membrane</keyword>
<evidence type="ECO:0000313" key="12">
    <source>
        <dbReference type="EMBL" id="PSK36020.1"/>
    </source>
</evidence>
<evidence type="ECO:0000256" key="2">
    <source>
        <dbReference type="ARBA" id="ARBA00004347"/>
    </source>
</evidence>
<protein>
    <recommendedName>
        <fullName evidence="11">Coatomer subunit epsilon</fullName>
    </recommendedName>
</protein>
<comment type="function">
    <text evidence="11">The coatomer is a cytosolic protein complex that binds to dilysine motifs and reversibly associates with Golgi non-clathrin-coated vesicles, which further mediate biosynthetic protein transport from the ER, via the Golgi up to the trans Golgi network. The coatomer complex is required for budding from Golgi membranes, and is essential for the retrograde Golgi-to-ER transport of dilysine-tagged proteins.</text>
</comment>
<dbReference type="PIRSF" id="PIRSF016478">
    <property type="entry name" value="Coatomer_esu"/>
    <property type="match status" value="1"/>
</dbReference>
<dbReference type="PANTHER" id="PTHR10805">
    <property type="entry name" value="COATOMER SUBUNIT EPSILON"/>
    <property type="match status" value="1"/>
</dbReference>
<evidence type="ECO:0000256" key="5">
    <source>
        <dbReference type="ARBA" id="ARBA00022490"/>
    </source>
</evidence>
<evidence type="ECO:0000256" key="4">
    <source>
        <dbReference type="ARBA" id="ARBA00022448"/>
    </source>
</evidence>
<reference evidence="12 13" key="1">
    <citation type="submission" date="2017-05" db="EMBL/GenBank/DDBJ databases">
        <title>Draft genome sequence of Elsinoe australis.</title>
        <authorList>
            <person name="Cheng Q."/>
        </authorList>
    </citation>
    <scope>NUCLEOTIDE SEQUENCE [LARGE SCALE GENOMIC DNA]</scope>
    <source>
        <strain evidence="12 13">NL1</strain>
    </source>
</reference>
<dbReference type="GO" id="GO:0005198">
    <property type="term" value="F:structural molecule activity"/>
    <property type="evidence" value="ECO:0007669"/>
    <property type="project" value="UniProtKB-UniRule"/>
</dbReference>
<sequence length="304" mass="32368">MDPYSSEGELVNIHTAFHQAQYQTVIDFDTSSFSPSNALAARLLQLRSHCAIRQYNAVLTSVSASEASSTPDLAAARLLATYGQEASSGSASTKTVAEAEKLAEAQGDNLGVQICVGTVLAAAGEYDKALALLKKHQGSLDAVALIVQVYLLQNRTDLAAKECRAARGFAQDALLVNLGEAWVGMREGGEKYQQSFYVFEELAQAPSTQAPQSLVAQAVSELHLGRWPEAETALQQAIGQDANSADALANQAVLNTILGNSEEADAAVKKLEGADKAHPMLEEIVKRKEAFEAAAAKYTPKFEP</sequence>
<organism evidence="12 13">
    <name type="scientific">Elsinoe australis</name>
    <dbReference type="NCBI Taxonomy" id="40998"/>
    <lineage>
        <taxon>Eukaryota</taxon>
        <taxon>Fungi</taxon>
        <taxon>Dikarya</taxon>
        <taxon>Ascomycota</taxon>
        <taxon>Pezizomycotina</taxon>
        <taxon>Dothideomycetes</taxon>
        <taxon>Dothideomycetidae</taxon>
        <taxon>Myriangiales</taxon>
        <taxon>Elsinoaceae</taxon>
        <taxon>Elsinoe</taxon>
    </lineage>
</organism>
<dbReference type="GO" id="GO:0000139">
    <property type="term" value="C:Golgi membrane"/>
    <property type="evidence" value="ECO:0007669"/>
    <property type="project" value="UniProtKB-SubCell"/>
</dbReference>
<evidence type="ECO:0000256" key="11">
    <source>
        <dbReference type="PIRNR" id="PIRNR016478"/>
    </source>
</evidence>
<comment type="caution">
    <text evidence="12">The sequence shown here is derived from an EMBL/GenBank/DDBJ whole genome shotgun (WGS) entry which is preliminary data.</text>
</comment>
<dbReference type="GO" id="GO:0006891">
    <property type="term" value="P:intra-Golgi vesicle-mediated transport"/>
    <property type="evidence" value="ECO:0007669"/>
    <property type="project" value="TreeGrafter"/>
</dbReference>
<dbReference type="Proteomes" id="UP000243723">
    <property type="component" value="Unassembled WGS sequence"/>
</dbReference>
<keyword evidence="8 11" id="KW-0333">Golgi apparatus</keyword>
<dbReference type="GO" id="GO:0030126">
    <property type="term" value="C:COPI vesicle coat"/>
    <property type="evidence" value="ECO:0007669"/>
    <property type="project" value="TreeGrafter"/>
</dbReference>
<evidence type="ECO:0000256" key="3">
    <source>
        <dbReference type="ARBA" id="ARBA00008827"/>
    </source>
</evidence>
<evidence type="ECO:0000256" key="7">
    <source>
        <dbReference type="ARBA" id="ARBA00022927"/>
    </source>
</evidence>
<dbReference type="InterPro" id="IPR006822">
    <property type="entry name" value="Coatomer_esu"/>
</dbReference>